<keyword evidence="4" id="KW-1185">Reference proteome</keyword>
<gene>
    <name evidence="3" type="ORF">HYG82_10945</name>
</gene>
<reference evidence="3 4" key="1">
    <citation type="submission" date="2020-07" db="EMBL/GenBank/DDBJ databases">
        <authorList>
            <person name="Cui H."/>
        </authorList>
    </citation>
    <scope>NUCLEOTIDE SEQUENCE [LARGE SCALE GENOMIC DNA]</scope>
    <source>
        <strain evidence="3 4">YPL8</strain>
    </source>
</reference>
<dbReference type="KEGG" id="haly:HYG82_10945"/>
<dbReference type="AlphaFoldDB" id="A0A7D5KXN9"/>
<evidence type="ECO:0000259" key="2">
    <source>
        <dbReference type="Pfam" id="PF18545"/>
    </source>
</evidence>
<organism evidence="3 4">
    <name type="scientific">Natrinema halophilum</name>
    <dbReference type="NCBI Taxonomy" id="1699371"/>
    <lineage>
        <taxon>Archaea</taxon>
        <taxon>Methanobacteriati</taxon>
        <taxon>Methanobacteriota</taxon>
        <taxon>Stenosarchaea group</taxon>
        <taxon>Halobacteria</taxon>
        <taxon>Halobacteriales</taxon>
        <taxon>Natrialbaceae</taxon>
        <taxon>Natrinema</taxon>
    </lineage>
</organism>
<dbReference type="Pfam" id="PF18545">
    <property type="entry name" value="HalOD1"/>
    <property type="match status" value="1"/>
</dbReference>
<evidence type="ECO:0000256" key="1">
    <source>
        <dbReference type="SAM" id="MobiDB-lite"/>
    </source>
</evidence>
<dbReference type="RefSeq" id="WP_179261077.1">
    <property type="nucleotide sequence ID" value="NZ_CP058601.1"/>
</dbReference>
<sequence length="110" mass="11550">MNGTHQPSPVDPTLDARTGTYEQQYETADGSEILIKAIRSVAAVAGVSTTDIDPLGEAADPEILVGSVEAADTNGGSTDGVTVRIYEHDVTIDDGRIVIDPPADEHSRCE</sequence>
<name>A0A7D5KXN9_9EURY</name>
<dbReference type="GeneID" id="56033814"/>
<dbReference type="InterPro" id="IPR040624">
    <property type="entry name" value="HalOD1"/>
</dbReference>
<proteinExistence type="predicted"/>
<feature type="region of interest" description="Disordered" evidence="1">
    <location>
        <begin position="1"/>
        <end position="22"/>
    </location>
</feature>
<dbReference type="EMBL" id="CP058601">
    <property type="protein sequence ID" value="QLG49342.1"/>
    <property type="molecule type" value="Genomic_DNA"/>
</dbReference>
<dbReference type="Proteomes" id="UP000509241">
    <property type="component" value="Chromosome"/>
</dbReference>
<protein>
    <recommendedName>
        <fullName evidence="2">Halobacterial output domain-containing protein</fullName>
    </recommendedName>
</protein>
<evidence type="ECO:0000313" key="3">
    <source>
        <dbReference type="EMBL" id="QLG49342.1"/>
    </source>
</evidence>
<evidence type="ECO:0000313" key="4">
    <source>
        <dbReference type="Proteomes" id="UP000509241"/>
    </source>
</evidence>
<feature type="domain" description="Halobacterial output" evidence="2">
    <location>
        <begin position="34"/>
        <end position="101"/>
    </location>
</feature>
<accession>A0A7D5KXN9</accession>